<comment type="caution">
    <text evidence="5">The sequence shown here is derived from an EMBL/GenBank/DDBJ whole genome shotgun (WGS) entry which is preliminary data.</text>
</comment>
<dbReference type="CDD" id="cd07377">
    <property type="entry name" value="WHTH_GntR"/>
    <property type="match status" value="1"/>
</dbReference>
<dbReference type="EMBL" id="JAFFZN010000020">
    <property type="protein sequence ID" value="MBO8187986.1"/>
    <property type="molecule type" value="Genomic_DNA"/>
</dbReference>
<evidence type="ECO:0000313" key="5">
    <source>
        <dbReference type="EMBL" id="MBO8187986.1"/>
    </source>
</evidence>
<dbReference type="PRINTS" id="PR00035">
    <property type="entry name" value="HTHGNTR"/>
</dbReference>
<dbReference type="InterPro" id="IPR036388">
    <property type="entry name" value="WH-like_DNA-bd_sf"/>
</dbReference>
<organism evidence="5 6">
    <name type="scientific">Streptomyces spirodelae</name>
    <dbReference type="NCBI Taxonomy" id="2812904"/>
    <lineage>
        <taxon>Bacteria</taxon>
        <taxon>Bacillati</taxon>
        <taxon>Actinomycetota</taxon>
        <taxon>Actinomycetes</taxon>
        <taxon>Kitasatosporales</taxon>
        <taxon>Streptomycetaceae</taxon>
        <taxon>Streptomyces</taxon>
    </lineage>
</organism>
<dbReference type="Gene3D" id="1.10.10.10">
    <property type="entry name" value="Winged helix-like DNA-binding domain superfamily/Winged helix DNA-binding domain"/>
    <property type="match status" value="1"/>
</dbReference>
<dbReference type="PROSITE" id="PS50949">
    <property type="entry name" value="HTH_GNTR"/>
    <property type="match status" value="1"/>
</dbReference>
<keyword evidence="2" id="KW-0238">DNA-binding</keyword>
<dbReference type="SUPFAM" id="SSF46785">
    <property type="entry name" value="Winged helix' DNA-binding domain"/>
    <property type="match status" value="1"/>
</dbReference>
<evidence type="ECO:0000256" key="1">
    <source>
        <dbReference type="ARBA" id="ARBA00023015"/>
    </source>
</evidence>
<dbReference type="InterPro" id="IPR000524">
    <property type="entry name" value="Tscrpt_reg_HTH_GntR"/>
</dbReference>
<sequence>MVIAVTRKPTSASGRRPRDVVADTLRERIRSGELQPGTRLPTQRELEAEFSVGRSAVREALSALAQEGLLEHVGRGASPTVAEPTHHADAPRSAGVELTDRLHAAFQSETVVIDAFSLTTETLNNALAWPVRQVMDRQLTPRSVTARVLIPSLGARLALPRLIDDPEDPKPRERLHQIQTTYVNALRNSLSSLSQFGTDVSLTVRAVPLTPTHKLYLLNRDEALIGYYQVVKNEEAAFEGEQLALYDVLGLTAKLFRSVRGPEARDEQEASFVEESQEFFDSLWTTIAVPFG</sequence>
<gene>
    <name evidence="5" type="ORF">JW592_21325</name>
</gene>
<evidence type="ECO:0000256" key="2">
    <source>
        <dbReference type="ARBA" id="ARBA00023125"/>
    </source>
</evidence>
<dbReference type="PANTHER" id="PTHR43537">
    <property type="entry name" value="TRANSCRIPTIONAL REGULATOR, GNTR FAMILY"/>
    <property type="match status" value="1"/>
</dbReference>
<reference evidence="5 6" key="1">
    <citation type="submission" date="2021-02" db="EMBL/GenBank/DDBJ databases">
        <title>Streptomyces spirodelae sp. nov., isolated from duckweed.</title>
        <authorList>
            <person name="Saimee Y."/>
            <person name="Duangmal K."/>
        </authorList>
    </citation>
    <scope>NUCLEOTIDE SEQUENCE [LARGE SCALE GENOMIC DNA]</scope>
    <source>
        <strain evidence="5 6">DW4-2</strain>
    </source>
</reference>
<evidence type="ECO:0000256" key="3">
    <source>
        <dbReference type="ARBA" id="ARBA00023163"/>
    </source>
</evidence>
<accession>A0ABS3WYR2</accession>
<dbReference type="InterPro" id="IPR036390">
    <property type="entry name" value="WH_DNA-bd_sf"/>
</dbReference>
<name>A0ABS3WYR2_9ACTN</name>
<dbReference type="SMART" id="SM00345">
    <property type="entry name" value="HTH_GNTR"/>
    <property type="match status" value="1"/>
</dbReference>
<feature type="domain" description="HTH gntR-type" evidence="4">
    <location>
        <begin position="15"/>
        <end position="84"/>
    </location>
</feature>
<dbReference type="Proteomes" id="UP001518976">
    <property type="component" value="Unassembled WGS sequence"/>
</dbReference>
<proteinExistence type="predicted"/>
<dbReference type="Pfam" id="PF00392">
    <property type="entry name" value="GntR"/>
    <property type="match status" value="1"/>
</dbReference>
<keyword evidence="1" id="KW-0805">Transcription regulation</keyword>
<keyword evidence="6" id="KW-1185">Reference proteome</keyword>
<dbReference type="PANTHER" id="PTHR43537:SF24">
    <property type="entry name" value="GLUCONATE OPERON TRANSCRIPTIONAL REPRESSOR"/>
    <property type="match status" value="1"/>
</dbReference>
<evidence type="ECO:0000259" key="4">
    <source>
        <dbReference type="PROSITE" id="PS50949"/>
    </source>
</evidence>
<protein>
    <submittedName>
        <fullName evidence="5">GntR family transcriptional regulator</fullName>
    </submittedName>
</protein>
<evidence type="ECO:0000313" key="6">
    <source>
        <dbReference type="Proteomes" id="UP001518976"/>
    </source>
</evidence>
<keyword evidence="3" id="KW-0804">Transcription</keyword>